<dbReference type="FunFam" id="1.20.58.1070:FF:000003">
    <property type="entry name" value="Spliceosomal snRNP component"/>
    <property type="match status" value="1"/>
</dbReference>
<dbReference type="SMR" id="A0A6C1E154"/>
<dbReference type="InterPro" id="IPR035426">
    <property type="entry name" value="Gemin2/Brr1"/>
</dbReference>
<dbReference type="OrthoDB" id="428895at2759"/>
<dbReference type="GO" id="GO:0030532">
    <property type="term" value="C:small nuclear ribonucleoprotein complex"/>
    <property type="evidence" value="ECO:0007669"/>
    <property type="project" value="InterPro"/>
</dbReference>
<dbReference type="EMBL" id="CP048997">
    <property type="protein sequence ID" value="QID83028.1"/>
    <property type="molecule type" value="Genomic_DNA"/>
</dbReference>
<dbReference type="PRINTS" id="PR02039">
    <property type="entry name" value="SPLICEFRBRR1"/>
</dbReference>
<evidence type="ECO:0000313" key="1">
    <source>
        <dbReference type="EMBL" id="QID83028.1"/>
    </source>
</evidence>
<protein>
    <submittedName>
        <fullName evidence="1">Spliceosomal snRNP component</fullName>
    </submittedName>
</protein>
<dbReference type="AlphaFoldDB" id="A0A6C1E154"/>
<dbReference type="Proteomes" id="UP000501346">
    <property type="component" value="Chromosome ScXVI"/>
</dbReference>
<evidence type="ECO:0000313" key="2">
    <source>
        <dbReference type="Proteomes" id="UP000501346"/>
    </source>
</evidence>
<dbReference type="GO" id="GO:0000387">
    <property type="term" value="P:spliceosomal snRNP assembly"/>
    <property type="evidence" value="ECO:0007669"/>
    <property type="project" value="InterPro"/>
</dbReference>
<keyword evidence="2" id="KW-1185">Reference proteome</keyword>
<proteinExistence type="predicted"/>
<sequence>MKRGESQAPDAIFGQSRAFALSDSSVNPDVIEYLKSVRQEALRTNAISIKNHMNLQKRTRHKSSMYDDEDEGALKRHAISPSLIRLQRNVEIWVRWFNSVKATVLTNAYEFTGYEDETLDLLLLFLKNYLEDMPSKCTTVEKIISVLNQHSFPEKAEEKEENLQIDEEWAKNILVRLEKTKIDSVEDVKKVITEGDKHELVGYNQWFQYLINNEPQHTTFHEKITSKQLWVLIKYMSNTWIKEIHKKGRHYRRLQDWLFYILVHTPERVTAEYTSILRDLGKKCLELIQKKPVEAHENKITLPKEMAELNVEIPAAVENMTITELTVSVIAVNYGQKDLIE</sequence>
<accession>A0A6C1E154</accession>
<dbReference type="Gene3D" id="1.20.58.1070">
    <property type="match status" value="1"/>
</dbReference>
<organism evidence="1 2">
    <name type="scientific">Saccharomyces pastorianus</name>
    <name type="common">Lager yeast</name>
    <name type="synonym">Saccharomyces cerevisiae x Saccharomyces eubayanus</name>
    <dbReference type="NCBI Taxonomy" id="27292"/>
    <lineage>
        <taxon>Eukaryota</taxon>
        <taxon>Fungi</taxon>
        <taxon>Dikarya</taxon>
        <taxon>Ascomycota</taxon>
        <taxon>Saccharomycotina</taxon>
        <taxon>Saccharomycetes</taxon>
        <taxon>Saccharomycetales</taxon>
        <taxon>Saccharomycetaceae</taxon>
        <taxon>Saccharomyces</taxon>
    </lineage>
</organism>
<dbReference type="Pfam" id="PF04938">
    <property type="entry name" value="SIP1"/>
    <property type="match status" value="1"/>
</dbReference>
<name>A0A6C1E154_SACPS</name>
<dbReference type="InterPro" id="IPR023251">
    <property type="entry name" value="Brr1"/>
</dbReference>
<reference evidence="1 2" key="1">
    <citation type="journal article" date="2019" name="BMC Genomics">
        <title>Chromosome level assembly and comparative genome analysis confirm lager-brewing yeasts originated from a single hybridization.</title>
        <authorList>
            <person name="Salazar A.N."/>
            <person name="Gorter de Vries A.R."/>
            <person name="van den Broek M."/>
            <person name="Brouwers N."/>
            <person name="de la Torre Cortes P."/>
            <person name="Kuijpers N.G.A."/>
            <person name="Daran J.G."/>
            <person name="Abeel T."/>
        </authorList>
    </citation>
    <scope>NUCLEOTIDE SEQUENCE [LARGE SCALE GENOMIC DNA]</scope>
    <source>
        <strain evidence="1 2">CBS 1483</strain>
    </source>
</reference>
<gene>
    <name evidence="1" type="primary">BRR1_1</name>
    <name evidence="1" type="ORF">GRS66_005466</name>
</gene>